<keyword evidence="1" id="KW-1133">Transmembrane helix</keyword>
<evidence type="ECO:0000313" key="2">
    <source>
        <dbReference type="EMBL" id="CAB4144121.1"/>
    </source>
</evidence>
<evidence type="ECO:0000256" key="1">
    <source>
        <dbReference type="SAM" id="Phobius"/>
    </source>
</evidence>
<dbReference type="EMBL" id="LR796434">
    <property type="protein sequence ID" value="CAB4144121.1"/>
    <property type="molecule type" value="Genomic_DNA"/>
</dbReference>
<accession>A0A6J5MD62</accession>
<feature type="transmembrane region" description="Helical" evidence="1">
    <location>
        <begin position="145"/>
        <end position="165"/>
    </location>
</feature>
<gene>
    <name evidence="2" type="ORF">UFOVP460_18</name>
</gene>
<feature type="transmembrane region" description="Helical" evidence="1">
    <location>
        <begin position="172"/>
        <end position="189"/>
    </location>
</feature>
<protein>
    <submittedName>
        <fullName evidence="2">Uncharacterized protein</fullName>
    </submittedName>
</protein>
<feature type="transmembrane region" description="Helical" evidence="1">
    <location>
        <begin position="195"/>
        <end position="214"/>
    </location>
</feature>
<keyword evidence="1" id="KW-0472">Membrane</keyword>
<sequence>MRYLLLALLLTGCSTAPKPIPTPPAPVETKNQEKDKYIQKVEAVVSESASALTAVVPVLNKGTLREVVEAQVTRLSGVSKPSVQKTEEFRRIIAQNDTKAVEKDKKEAAKVESEADALWELVELKDMELSDANARADAEFKQKVLWKYSTVGLAVFVAGLLALAFSPFKKSAGIVMAGGMLAMASAWIFESTWFTWIVAVAVGVSVLGIAIGIYKAGNPKTEDKAESTEQDKR</sequence>
<proteinExistence type="predicted"/>
<name>A0A6J5MD62_9CAUD</name>
<organism evidence="2">
    <name type="scientific">uncultured Caudovirales phage</name>
    <dbReference type="NCBI Taxonomy" id="2100421"/>
    <lineage>
        <taxon>Viruses</taxon>
        <taxon>Duplodnaviria</taxon>
        <taxon>Heunggongvirae</taxon>
        <taxon>Uroviricota</taxon>
        <taxon>Caudoviricetes</taxon>
        <taxon>Peduoviridae</taxon>
        <taxon>Maltschvirus</taxon>
        <taxon>Maltschvirus maltsch</taxon>
    </lineage>
</organism>
<keyword evidence="1" id="KW-0812">Transmembrane</keyword>
<reference evidence="2" key="1">
    <citation type="submission" date="2020-04" db="EMBL/GenBank/DDBJ databases">
        <authorList>
            <person name="Chiriac C."/>
            <person name="Salcher M."/>
            <person name="Ghai R."/>
            <person name="Kavagutti S V."/>
        </authorList>
    </citation>
    <scope>NUCLEOTIDE SEQUENCE</scope>
</reference>